<dbReference type="RefSeq" id="WP_345144284.1">
    <property type="nucleotide sequence ID" value="NZ_BAABAT010000089.1"/>
</dbReference>
<keyword evidence="1" id="KW-0812">Transmembrane</keyword>
<organism evidence="2 3">
    <name type="scientific">Dactylosporangium darangshiense</name>
    <dbReference type="NCBI Taxonomy" id="579108"/>
    <lineage>
        <taxon>Bacteria</taxon>
        <taxon>Bacillati</taxon>
        <taxon>Actinomycetota</taxon>
        <taxon>Actinomycetes</taxon>
        <taxon>Micromonosporales</taxon>
        <taxon>Micromonosporaceae</taxon>
        <taxon>Dactylosporangium</taxon>
    </lineage>
</organism>
<dbReference type="EMBL" id="BAABAT010000089">
    <property type="protein sequence ID" value="GAA4264009.1"/>
    <property type="molecule type" value="Genomic_DNA"/>
</dbReference>
<dbReference type="Proteomes" id="UP001500620">
    <property type="component" value="Unassembled WGS sequence"/>
</dbReference>
<accession>A0ABP8DWC4</accession>
<dbReference type="Gene3D" id="3.30.2390.20">
    <property type="entry name" value="Type VII secretion system EccB, repeat 1 domain"/>
    <property type="match status" value="1"/>
</dbReference>
<name>A0ABP8DWC4_9ACTN</name>
<keyword evidence="1" id="KW-1133">Transmembrane helix</keyword>
<proteinExistence type="predicted"/>
<reference evidence="3" key="1">
    <citation type="journal article" date="2019" name="Int. J. Syst. Evol. Microbiol.">
        <title>The Global Catalogue of Microorganisms (GCM) 10K type strain sequencing project: providing services to taxonomists for standard genome sequencing and annotation.</title>
        <authorList>
            <consortium name="The Broad Institute Genomics Platform"/>
            <consortium name="The Broad Institute Genome Sequencing Center for Infectious Disease"/>
            <person name="Wu L."/>
            <person name="Ma J."/>
        </authorList>
    </citation>
    <scope>NUCLEOTIDE SEQUENCE [LARGE SCALE GENOMIC DNA]</scope>
    <source>
        <strain evidence="3">JCM 17441</strain>
    </source>
</reference>
<evidence type="ECO:0000313" key="3">
    <source>
        <dbReference type="Proteomes" id="UP001500620"/>
    </source>
</evidence>
<dbReference type="InterPro" id="IPR007795">
    <property type="entry name" value="T7SS_EccB"/>
</dbReference>
<dbReference type="InterPro" id="IPR044857">
    <property type="entry name" value="T7SS_EccB_R1"/>
</dbReference>
<gene>
    <name evidence="2" type="primary">eccB_3</name>
    <name evidence="2" type="ORF">GCM10022255_113720</name>
</gene>
<dbReference type="PANTHER" id="PTHR40765:SF2">
    <property type="entry name" value="ESX-2 SECRETION SYSTEM ATPASE ECCB2"/>
    <property type="match status" value="1"/>
</dbReference>
<dbReference type="Pfam" id="PF05108">
    <property type="entry name" value="T7SS_ESX1_EccB"/>
    <property type="match status" value="1"/>
</dbReference>
<comment type="caution">
    <text evidence="2">The sequence shown here is derived from an EMBL/GenBank/DDBJ whole genome shotgun (WGS) entry which is preliminary data.</text>
</comment>
<evidence type="ECO:0000256" key="1">
    <source>
        <dbReference type="SAM" id="Phobius"/>
    </source>
</evidence>
<dbReference type="PANTHER" id="PTHR40765">
    <property type="entry name" value="ESX-2 SECRETION SYSTEM ATPASE ECCB2"/>
    <property type="match status" value="1"/>
</dbReference>
<keyword evidence="1" id="KW-0472">Membrane</keyword>
<feature type="transmembrane region" description="Helical" evidence="1">
    <location>
        <begin position="42"/>
        <end position="62"/>
    </location>
</feature>
<evidence type="ECO:0000313" key="2">
    <source>
        <dbReference type="EMBL" id="GAA4264009.1"/>
    </source>
</evidence>
<protein>
    <submittedName>
        <fullName evidence="2">Type VII secretion protein EccB</fullName>
    </submittedName>
</protein>
<keyword evidence="3" id="KW-1185">Reference proteome</keyword>
<sequence>MQSRRDQVQAQSYVLGRLTAALVSADPDGLEGPHRRTTSGTIYGTILAALIVAGFAVFGYIVPGGSSKWQQPGVLVVEKETGTRYVYVDGLLRPVLNYASARLLFAKNPKTVLVSQRSLAAVPHGQPIGIVGAPDALPAGGAVEDQVWTVCALATKDQAGTLFTSTVLKIEKVDAQSRRDRPLSPDQAIVVAAGGQRFLVWHGVRLRLGAPWLARILGYDHDAFPVEAGWLESVPVGPDLTAVAVPSRGIDGPIVDGRRAKVGELFVARTVGGADRHYLLQADGLAELTPVEYAIASADPGTAQVYAGRPVQPTELSNSALIGLPVSRAQGLPSTLPRTPPELLPLQAGGTWCVRQAVADGSVEVTAEPSSTAAVHATPEGAGVNRTSRTAAAVTVQAGVGGLVVAGRAGQVGGPPYYLVTDSGVKYPMAGADVANRLGYPAAGATPVPRQLLDMLPTGPLLEFG</sequence>
<dbReference type="NCBIfam" id="TIGR03919">
    <property type="entry name" value="T7SS_EccB"/>
    <property type="match status" value="1"/>
</dbReference>